<keyword evidence="2 6" id="KW-0554">One-carbon metabolism</keyword>
<evidence type="ECO:0000256" key="4">
    <source>
        <dbReference type="ARBA" id="ARBA00022741"/>
    </source>
</evidence>
<evidence type="ECO:0000256" key="3">
    <source>
        <dbReference type="ARBA" id="ARBA00022598"/>
    </source>
</evidence>
<keyword evidence="7" id="KW-0812">Transmembrane</keyword>
<sequence>MPTDAEIARNATPRHIADIAARLGFSADDIECYGRYKAKLPLVPGDKKGKLVLVTAMNPTPLGEGKTTVSISLADGLVRAGRNAVLALREPSLGPVFGIKGGACGGGYAQVIPMEDINLHFTGDFHAVTAANNLLAALVDNHIHFARTPEIAEVVWTRCLDINDRALREVEIGLGGKANGPKRKDGFVITAASEIMAVLCMADGFADLKRRLGDIVVGYTADGGKVTARDIRADEAMAILLRDASRPNLVQTLEGTPALVHGGPFANIAHGCNSIAATRLALSRADIVVTEAGFGAELGGEKFFDIKCRKAGLTPSCTVLVVTARSLKFNGGVPKEETAKENVAALEKGFENVKRHLDNLKSFAQRVVVAINRFASDTDAELEKLSALCREAGAEAVVSEGFARGGEGALALAGVVADMCDLPAPALTFPYSDSDSAEDKIRAVATKIYGAGEVVFEEAAKRSLARISADPDFRSLPVCIAKTQYSFSCDPSALGAPSGFTFTVRDAVVRAGAGFIVALGGSMMLMPGLGRTPNAERMTVDAATGVIDGLM</sequence>
<name>A0A9D1N9T3_9FIRM</name>
<dbReference type="EMBL" id="DVOE01000050">
    <property type="protein sequence ID" value="HIU98879.1"/>
    <property type="molecule type" value="Genomic_DNA"/>
</dbReference>
<comment type="caution">
    <text evidence="8">The sequence shown here is derived from an EMBL/GenBank/DDBJ whole genome shotgun (WGS) entry which is preliminary data.</text>
</comment>
<reference evidence="8" key="2">
    <citation type="journal article" date="2021" name="PeerJ">
        <title>Extensive microbial diversity within the chicken gut microbiome revealed by metagenomics and culture.</title>
        <authorList>
            <person name="Gilroy R."/>
            <person name="Ravi A."/>
            <person name="Getino M."/>
            <person name="Pursley I."/>
            <person name="Horton D.L."/>
            <person name="Alikhan N.F."/>
            <person name="Baker D."/>
            <person name="Gharbi K."/>
            <person name="Hall N."/>
            <person name="Watson M."/>
            <person name="Adriaenssens E.M."/>
            <person name="Foster-Nyarko E."/>
            <person name="Jarju S."/>
            <person name="Secka A."/>
            <person name="Antonio M."/>
            <person name="Oren A."/>
            <person name="Chaudhuri R.R."/>
            <person name="La Ragione R."/>
            <person name="Hildebrand F."/>
            <person name="Pallen M.J."/>
        </authorList>
    </citation>
    <scope>NUCLEOTIDE SEQUENCE</scope>
    <source>
        <strain evidence="8">10406</strain>
    </source>
</reference>
<keyword evidence="7" id="KW-1133">Transmembrane helix</keyword>
<dbReference type="AlphaFoldDB" id="A0A9D1N9T3"/>
<dbReference type="SUPFAM" id="SSF52540">
    <property type="entry name" value="P-loop containing nucleoside triphosphate hydrolases"/>
    <property type="match status" value="1"/>
</dbReference>
<evidence type="ECO:0000313" key="8">
    <source>
        <dbReference type="EMBL" id="HIU98879.1"/>
    </source>
</evidence>
<evidence type="ECO:0000256" key="7">
    <source>
        <dbReference type="SAM" id="Phobius"/>
    </source>
</evidence>
<dbReference type="Gene3D" id="3.10.410.10">
    <property type="entry name" value="Formyltetrahydrofolate synthetase, domain 3"/>
    <property type="match status" value="1"/>
</dbReference>
<feature type="binding site" evidence="6">
    <location>
        <begin position="60"/>
        <end position="67"/>
    </location>
    <ligand>
        <name>ATP</name>
        <dbReference type="ChEBI" id="CHEBI:30616"/>
    </ligand>
</feature>
<dbReference type="PROSITE" id="PS00722">
    <property type="entry name" value="FTHFS_2"/>
    <property type="match status" value="1"/>
</dbReference>
<dbReference type="GO" id="GO:0035999">
    <property type="term" value="P:tetrahydrofolate interconversion"/>
    <property type="evidence" value="ECO:0007669"/>
    <property type="project" value="UniProtKB-UniRule"/>
</dbReference>
<dbReference type="Pfam" id="PF01268">
    <property type="entry name" value="FTHFS"/>
    <property type="match status" value="1"/>
</dbReference>
<organism evidence="8 9">
    <name type="scientific">Candidatus Limadaptatus stercoripullorum</name>
    <dbReference type="NCBI Taxonomy" id="2840846"/>
    <lineage>
        <taxon>Bacteria</taxon>
        <taxon>Bacillati</taxon>
        <taxon>Bacillota</taxon>
        <taxon>Clostridia</taxon>
        <taxon>Eubacteriales</taxon>
        <taxon>Candidatus Limadaptatus</taxon>
    </lineage>
</organism>
<dbReference type="GO" id="GO:0005524">
    <property type="term" value="F:ATP binding"/>
    <property type="evidence" value="ECO:0007669"/>
    <property type="project" value="UniProtKB-UniRule"/>
</dbReference>
<gene>
    <name evidence="6" type="primary">fhs</name>
    <name evidence="8" type="ORF">IAC73_03440</name>
</gene>
<accession>A0A9D1N9T3</accession>
<reference evidence="8" key="1">
    <citation type="submission" date="2020-10" db="EMBL/GenBank/DDBJ databases">
        <authorList>
            <person name="Gilroy R."/>
        </authorList>
    </citation>
    <scope>NUCLEOTIDE SEQUENCE</scope>
    <source>
        <strain evidence="8">10406</strain>
    </source>
</reference>
<dbReference type="Gene3D" id="3.30.1510.10">
    <property type="entry name" value="Domain 2, N(10)-formyltetrahydrofolate synthetase"/>
    <property type="match status" value="1"/>
</dbReference>
<dbReference type="HAMAP" id="MF_01543">
    <property type="entry name" value="FTHFS"/>
    <property type="match status" value="1"/>
</dbReference>
<dbReference type="Gene3D" id="3.40.50.300">
    <property type="entry name" value="P-loop containing nucleotide triphosphate hydrolases"/>
    <property type="match status" value="1"/>
</dbReference>
<dbReference type="CDD" id="cd00477">
    <property type="entry name" value="FTHFS"/>
    <property type="match status" value="1"/>
</dbReference>
<comment type="pathway">
    <text evidence="1 6">One-carbon metabolism; tetrahydrofolate interconversion.</text>
</comment>
<dbReference type="InterPro" id="IPR020628">
    <property type="entry name" value="Formate_THF_ligase_CS"/>
</dbReference>
<dbReference type="GO" id="GO:0004329">
    <property type="term" value="F:formate-tetrahydrofolate ligase activity"/>
    <property type="evidence" value="ECO:0007669"/>
    <property type="project" value="UniProtKB-UniRule"/>
</dbReference>
<evidence type="ECO:0000313" key="9">
    <source>
        <dbReference type="Proteomes" id="UP000886857"/>
    </source>
</evidence>
<dbReference type="InterPro" id="IPR000559">
    <property type="entry name" value="Formate_THF_ligase"/>
</dbReference>
<evidence type="ECO:0000256" key="1">
    <source>
        <dbReference type="ARBA" id="ARBA00004777"/>
    </source>
</evidence>
<evidence type="ECO:0000256" key="2">
    <source>
        <dbReference type="ARBA" id="ARBA00022563"/>
    </source>
</evidence>
<dbReference type="Proteomes" id="UP000886857">
    <property type="component" value="Unassembled WGS sequence"/>
</dbReference>
<keyword evidence="4 6" id="KW-0547">Nucleotide-binding</keyword>
<evidence type="ECO:0000256" key="5">
    <source>
        <dbReference type="ARBA" id="ARBA00022840"/>
    </source>
</evidence>
<feature type="transmembrane region" description="Helical" evidence="7">
    <location>
        <begin position="507"/>
        <end position="529"/>
    </location>
</feature>
<dbReference type="EC" id="6.3.4.3" evidence="6"/>
<keyword evidence="3 6" id="KW-0436">Ligase</keyword>
<comment type="similarity">
    <text evidence="6">Belongs to the formate--tetrahydrofolate ligase family.</text>
</comment>
<dbReference type="InterPro" id="IPR027417">
    <property type="entry name" value="P-loop_NTPase"/>
</dbReference>
<comment type="catalytic activity">
    <reaction evidence="6">
        <text>(6S)-5,6,7,8-tetrahydrofolate + formate + ATP = (6R)-10-formyltetrahydrofolate + ADP + phosphate</text>
        <dbReference type="Rhea" id="RHEA:20221"/>
        <dbReference type="ChEBI" id="CHEBI:15740"/>
        <dbReference type="ChEBI" id="CHEBI:30616"/>
        <dbReference type="ChEBI" id="CHEBI:43474"/>
        <dbReference type="ChEBI" id="CHEBI:57453"/>
        <dbReference type="ChEBI" id="CHEBI:195366"/>
        <dbReference type="ChEBI" id="CHEBI:456216"/>
        <dbReference type="EC" id="6.3.4.3"/>
    </reaction>
</comment>
<dbReference type="NCBIfam" id="NF010030">
    <property type="entry name" value="PRK13505.1"/>
    <property type="match status" value="1"/>
</dbReference>
<proteinExistence type="inferred from homology"/>
<evidence type="ECO:0000256" key="6">
    <source>
        <dbReference type="HAMAP-Rule" id="MF_01543"/>
    </source>
</evidence>
<protein>
    <recommendedName>
        <fullName evidence="6">Formate--tetrahydrofolate ligase</fullName>
        <ecNumber evidence="6">6.3.4.3</ecNumber>
    </recommendedName>
    <alternativeName>
        <fullName evidence="6">Formyltetrahydrofolate synthetase</fullName>
        <shortName evidence="6">FHS</shortName>
        <shortName evidence="6">FTHFS</shortName>
    </alternativeName>
</protein>
<keyword evidence="5 6" id="KW-0067">ATP-binding</keyword>
<keyword evidence="7" id="KW-0472">Membrane</keyword>